<protein>
    <recommendedName>
        <fullName evidence="4">T9SS type A sorting domain-containing protein</fullName>
    </recommendedName>
</protein>
<evidence type="ECO:0000313" key="2">
    <source>
        <dbReference type="EMBL" id="MVN79139.1"/>
    </source>
</evidence>
<keyword evidence="1" id="KW-0732">Signal</keyword>
<reference evidence="2 3" key="1">
    <citation type="submission" date="2019-12" db="EMBL/GenBank/DDBJ databases">
        <title>Hymenobacter sp. HMF4947 Genome sequencing and assembly.</title>
        <authorList>
            <person name="Kang H."/>
            <person name="Cha I."/>
            <person name="Kim H."/>
            <person name="Joh K."/>
        </authorList>
    </citation>
    <scope>NUCLEOTIDE SEQUENCE [LARGE SCALE GENOMIC DNA]</scope>
    <source>
        <strain evidence="2 3">HMF4947</strain>
    </source>
</reference>
<sequence length="475" mass="50995">MRPLIYFRSLAILLLWLGTLLAAHASHVVGQELTYTPIASTTPGVPRYRVKVILYRDINGVDQFEILLTCAPNGCATTGAFTRTVLRNQATSLYSLGCPTAPAYAYNVYTFETDVDLPRGQWTLSVNSENRAANIRNLVNSVNTSAYVSAFLDNSLVAQNSSPKFLSTLLPYLCGSQAQRYSFSAFDVEGDSLVYSFVYPQQGIQPANQCGAPIPGALLSPHFQLNAATGALVAQAGSVQQGRYAMAARVSEYRQVNGRWQQVGYVTRDITYLAFDAANANPHFTSLTLNAATTPQPVEQLLRVQPGQTVTLKLSATDPDAGQTLRFASQAPDVIPGFSLATTGANQAQLTWQVPATLPLGRYTATVAVLDNGCPVASEEQTISFLVTTQVLATLPPFSAATAAFPMPFHEQVQFQAIGSQAITICDELGRVVARFNCPADGHVVWAPAPTLPAGLYVARGADGRLLARLLRAAN</sequence>
<evidence type="ECO:0000313" key="3">
    <source>
        <dbReference type="Proteomes" id="UP000441336"/>
    </source>
</evidence>
<evidence type="ECO:0000256" key="1">
    <source>
        <dbReference type="SAM" id="SignalP"/>
    </source>
</evidence>
<proteinExistence type="predicted"/>
<feature type="chain" id="PRO_5029836460" description="T9SS type A sorting domain-containing protein" evidence="1">
    <location>
        <begin position="26"/>
        <end position="475"/>
    </location>
</feature>
<organism evidence="2 3">
    <name type="scientific">Hymenobacter ginkgonis</name>
    <dbReference type="NCBI Taxonomy" id="2682976"/>
    <lineage>
        <taxon>Bacteria</taxon>
        <taxon>Pseudomonadati</taxon>
        <taxon>Bacteroidota</taxon>
        <taxon>Cytophagia</taxon>
        <taxon>Cytophagales</taxon>
        <taxon>Hymenobacteraceae</taxon>
        <taxon>Hymenobacter</taxon>
    </lineage>
</organism>
<dbReference type="Proteomes" id="UP000441336">
    <property type="component" value="Unassembled WGS sequence"/>
</dbReference>
<keyword evidence="3" id="KW-1185">Reference proteome</keyword>
<comment type="caution">
    <text evidence="2">The sequence shown here is derived from an EMBL/GenBank/DDBJ whole genome shotgun (WGS) entry which is preliminary data.</text>
</comment>
<accession>A0A7K1TL46</accession>
<dbReference type="Gene3D" id="2.60.40.10">
    <property type="entry name" value="Immunoglobulins"/>
    <property type="match status" value="1"/>
</dbReference>
<dbReference type="RefSeq" id="WP_157569892.1">
    <property type="nucleotide sequence ID" value="NZ_WQKZ01000010.1"/>
</dbReference>
<dbReference type="InterPro" id="IPR013783">
    <property type="entry name" value="Ig-like_fold"/>
</dbReference>
<evidence type="ECO:0008006" key="4">
    <source>
        <dbReference type="Google" id="ProtNLM"/>
    </source>
</evidence>
<name>A0A7K1TL46_9BACT</name>
<gene>
    <name evidence="2" type="ORF">GO988_22645</name>
</gene>
<dbReference type="EMBL" id="WQKZ01000010">
    <property type="protein sequence ID" value="MVN79139.1"/>
    <property type="molecule type" value="Genomic_DNA"/>
</dbReference>
<feature type="signal peptide" evidence="1">
    <location>
        <begin position="1"/>
        <end position="25"/>
    </location>
</feature>
<dbReference type="AlphaFoldDB" id="A0A7K1TL46"/>